<reference evidence="2 3" key="1">
    <citation type="submission" date="2016-10" db="EMBL/GenBank/DDBJ databases">
        <authorList>
            <person name="de Groot N.N."/>
        </authorList>
    </citation>
    <scope>NUCLEOTIDE SEQUENCE [LARGE SCALE GENOMIC DNA]</scope>
    <source>
        <strain evidence="2 3">DSM 25186</strain>
    </source>
</reference>
<dbReference type="AlphaFoldDB" id="A0A1G9PAS6"/>
<dbReference type="SUPFAM" id="SSF46785">
    <property type="entry name" value="Winged helix' DNA-binding domain"/>
    <property type="match status" value="1"/>
</dbReference>
<dbReference type="EMBL" id="FNFO01000009">
    <property type="protein sequence ID" value="SDL95601.1"/>
    <property type="molecule type" value="Genomic_DNA"/>
</dbReference>
<evidence type="ECO:0000313" key="2">
    <source>
        <dbReference type="EMBL" id="SDL95601.1"/>
    </source>
</evidence>
<accession>A0A1G9PAS6</accession>
<dbReference type="Proteomes" id="UP000198510">
    <property type="component" value="Unassembled WGS sequence"/>
</dbReference>
<protein>
    <submittedName>
        <fullName evidence="2">Winged helix DNA-binding domain-containing protein</fullName>
    </submittedName>
</protein>
<dbReference type="PANTHER" id="PTHR37318">
    <property type="entry name" value="BSL7504 PROTEIN"/>
    <property type="match status" value="1"/>
</dbReference>
<dbReference type="OrthoDB" id="9800369at2"/>
<proteinExistence type="predicted"/>
<dbReference type="RefSeq" id="WP_089685643.1">
    <property type="nucleotide sequence ID" value="NZ_FNFO01000009.1"/>
</dbReference>
<dbReference type="Gene3D" id="1.10.10.10">
    <property type="entry name" value="Winged helix-like DNA-binding domain superfamily/Winged helix DNA-binding domain"/>
    <property type="match status" value="1"/>
</dbReference>
<dbReference type="PANTHER" id="PTHR37318:SF1">
    <property type="entry name" value="BSL7504 PROTEIN"/>
    <property type="match status" value="1"/>
</dbReference>
<gene>
    <name evidence="2" type="ORF">SAMN05421823_109129</name>
</gene>
<keyword evidence="2" id="KW-0238">DNA-binding</keyword>
<dbReference type="InterPro" id="IPR036388">
    <property type="entry name" value="WH-like_DNA-bd_sf"/>
</dbReference>
<evidence type="ECO:0000313" key="3">
    <source>
        <dbReference type="Proteomes" id="UP000198510"/>
    </source>
</evidence>
<dbReference type="Pfam" id="PF13601">
    <property type="entry name" value="HTH_34"/>
    <property type="match status" value="1"/>
</dbReference>
<dbReference type="STRING" id="1075417.SAMN05421823_109129"/>
<dbReference type="GO" id="GO:0003677">
    <property type="term" value="F:DNA binding"/>
    <property type="evidence" value="ECO:0007669"/>
    <property type="project" value="UniProtKB-KW"/>
</dbReference>
<keyword evidence="3" id="KW-1185">Reference proteome</keyword>
<dbReference type="InterPro" id="IPR027395">
    <property type="entry name" value="WH_DNA-bd_dom"/>
</dbReference>
<name>A0A1G9PAS6_9BACT</name>
<dbReference type="InterPro" id="IPR036390">
    <property type="entry name" value="WH_DNA-bd_sf"/>
</dbReference>
<organism evidence="2 3">
    <name type="scientific">Catalinimonas alkaloidigena</name>
    <dbReference type="NCBI Taxonomy" id="1075417"/>
    <lineage>
        <taxon>Bacteria</taxon>
        <taxon>Pseudomonadati</taxon>
        <taxon>Bacteroidota</taxon>
        <taxon>Cytophagia</taxon>
        <taxon>Cytophagales</taxon>
        <taxon>Catalimonadaceae</taxon>
        <taxon>Catalinimonas</taxon>
    </lineage>
</organism>
<sequence length="102" mass="11182">MKNILSDLDKAFENRVRLGAMSVLMVNDWVEFTALKETLEVTDGNLASHLGGLEKAGYVQVRKAFIGRKPNTSYAATDKGKAAFQQHLNALESLLKNNGLTS</sequence>
<evidence type="ECO:0000259" key="1">
    <source>
        <dbReference type="Pfam" id="PF13601"/>
    </source>
</evidence>
<feature type="domain" description="Winged helix DNA-binding" evidence="1">
    <location>
        <begin position="16"/>
        <end position="95"/>
    </location>
</feature>